<dbReference type="KEGG" id="vg:29060407"/>
<dbReference type="InterPro" id="IPR055671">
    <property type="entry name" value="DUF7247"/>
</dbReference>
<name>A0A1B0VVM2_9CAUD</name>
<evidence type="ECO:0000313" key="3">
    <source>
        <dbReference type="Proteomes" id="UP000204511"/>
    </source>
</evidence>
<protein>
    <recommendedName>
        <fullName evidence="1">DUF7247 domain-containing protein</fullName>
    </recommendedName>
</protein>
<keyword evidence="3" id="KW-1185">Reference proteome</keyword>
<reference evidence="3" key="1">
    <citation type="submission" date="2016-03" db="EMBL/GenBank/DDBJ databases">
        <authorList>
            <person name="Cucic S."/>
            <person name="Anany H."/>
            <person name="Brovko L."/>
            <person name="Kropinski A.M."/>
            <person name="Griffiths M.W."/>
        </authorList>
    </citation>
    <scope>NUCLEOTIDE SEQUENCE [LARGE SCALE GENOMIC DNA]</scope>
</reference>
<dbReference type="GeneID" id="29060407"/>
<dbReference type="Proteomes" id="UP000204511">
    <property type="component" value="Genome"/>
</dbReference>
<organism evidence="2 3">
    <name type="scientific">Salmonella phage vB_SnwM_CGG4-1</name>
    <dbReference type="NCBI Taxonomy" id="1815631"/>
    <lineage>
        <taxon>Viruses</taxon>
        <taxon>Duplodnaviria</taxon>
        <taxon>Heunggongvirae</taxon>
        <taxon>Uroviricota</taxon>
        <taxon>Caudoviricetes</taxon>
        <taxon>Pantevenvirales</taxon>
        <taxon>Straboviridae</taxon>
        <taxon>Tevenvirinae</taxon>
        <taxon>Gelderlandvirus</taxon>
        <taxon>Gelderlandvirus cgg41</taxon>
    </lineage>
</organism>
<evidence type="ECO:0000259" key="1">
    <source>
        <dbReference type="Pfam" id="PF23905"/>
    </source>
</evidence>
<dbReference type="Pfam" id="PF23905">
    <property type="entry name" value="DUF7247"/>
    <property type="match status" value="1"/>
</dbReference>
<dbReference type="RefSeq" id="YP_009286590.1">
    <property type="nucleotide sequence ID" value="NC_031065.1"/>
</dbReference>
<evidence type="ECO:0000313" key="2">
    <source>
        <dbReference type="EMBL" id="ANA49578.1"/>
    </source>
</evidence>
<proteinExistence type="predicted"/>
<gene>
    <name evidence="2" type="ORF">CGG41_224</name>
</gene>
<dbReference type="OrthoDB" id="28177at10239"/>
<accession>A0A1B0VVM2</accession>
<dbReference type="EMBL" id="KU867307">
    <property type="protein sequence ID" value="ANA49578.1"/>
    <property type="molecule type" value="Genomic_DNA"/>
</dbReference>
<sequence>MADIWCSAAPEVNVRCQFDHVPGVTHINIRYQEQRGQNVFCKINFSGGIGPEISLTENDINYILMEDIKSGTLGLFNENVADEIAEAVDKGLRMLRTMVLASKKGSNK</sequence>
<feature type="domain" description="DUF7247" evidence="1">
    <location>
        <begin position="1"/>
        <end position="104"/>
    </location>
</feature>